<evidence type="ECO:0000256" key="1">
    <source>
        <dbReference type="SAM" id="MobiDB-lite"/>
    </source>
</evidence>
<protein>
    <recommendedName>
        <fullName evidence="2">RING-type domain-containing protein</fullName>
    </recommendedName>
</protein>
<keyword evidence="4" id="KW-1185">Reference proteome</keyword>
<sequence>MGSICGRFPREEDQDSSEDDNDSDEEDYQYSTEEEIDGEVNGQAAMACSAGEEVMLQRRNFVPVGQFVGLEPRFASAGSTAGFMRVAALEIEEGDNCDRKIVVLYRCTHFLGASCGGVRAHENTTVVHQLRFIVPPAGDTARSLLCVGASQASLLYPDRFYKRLQRLWSTLTAEVSVPTRASLVEVLVDVGILRTVDKTPKRMEGMRAALEGMARKDFQPELHLEIQLPQPTQCGAGEDCAVCWELLEGDDLAAWPGCSKPHVLHGACLELVLKRGTTCPLCRSLWFIEPKPLDICEENDNLVGAGHVASASSDAEVNAHVAGP</sequence>
<dbReference type="AlphaFoldDB" id="A0AAD8RUX7"/>
<dbReference type="Gene3D" id="3.30.40.10">
    <property type="entry name" value="Zinc/RING finger domain, C3HC4 (zinc finger)"/>
    <property type="match status" value="1"/>
</dbReference>
<dbReference type="CDD" id="cd16448">
    <property type="entry name" value="RING-H2"/>
    <property type="match status" value="1"/>
</dbReference>
<evidence type="ECO:0000259" key="2">
    <source>
        <dbReference type="Pfam" id="PF13639"/>
    </source>
</evidence>
<proteinExistence type="predicted"/>
<reference evidence="3" key="1">
    <citation type="submission" date="2023-07" db="EMBL/GenBank/DDBJ databases">
        <title>A chromosome-level genome assembly of Lolium multiflorum.</title>
        <authorList>
            <person name="Chen Y."/>
            <person name="Copetti D."/>
            <person name="Kolliker R."/>
            <person name="Studer B."/>
        </authorList>
    </citation>
    <scope>NUCLEOTIDE SEQUENCE</scope>
    <source>
        <strain evidence="3">02402/16</strain>
        <tissue evidence="3">Leaf</tissue>
    </source>
</reference>
<dbReference type="InterPro" id="IPR013083">
    <property type="entry name" value="Znf_RING/FYVE/PHD"/>
</dbReference>
<feature type="compositionally biased region" description="Acidic residues" evidence="1">
    <location>
        <begin position="12"/>
        <end position="34"/>
    </location>
</feature>
<name>A0AAD8RUX7_LOLMU</name>
<evidence type="ECO:0000313" key="3">
    <source>
        <dbReference type="EMBL" id="KAK1631182.1"/>
    </source>
</evidence>
<accession>A0AAD8RUX7</accession>
<dbReference type="Proteomes" id="UP001231189">
    <property type="component" value="Unassembled WGS sequence"/>
</dbReference>
<evidence type="ECO:0000313" key="4">
    <source>
        <dbReference type="Proteomes" id="UP001231189"/>
    </source>
</evidence>
<organism evidence="3 4">
    <name type="scientific">Lolium multiflorum</name>
    <name type="common">Italian ryegrass</name>
    <name type="synonym">Lolium perenne subsp. multiflorum</name>
    <dbReference type="NCBI Taxonomy" id="4521"/>
    <lineage>
        <taxon>Eukaryota</taxon>
        <taxon>Viridiplantae</taxon>
        <taxon>Streptophyta</taxon>
        <taxon>Embryophyta</taxon>
        <taxon>Tracheophyta</taxon>
        <taxon>Spermatophyta</taxon>
        <taxon>Magnoliopsida</taxon>
        <taxon>Liliopsida</taxon>
        <taxon>Poales</taxon>
        <taxon>Poaceae</taxon>
        <taxon>BOP clade</taxon>
        <taxon>Pooideae</taxon>
        <taxon>Poodae</taxon>
        <taxon>Poeae</taxon>
        <taxon>Poeae Chloroplast Group 2 (Poeae type)</taxon>
        <taxon>Loliodinae</taxon>
        <taxon>Loliinae</taxon>
        <taxon>Lolium</taxon>
    </lineage>
</organism>
<dbReference type="Pfam" id="PF13639">
    <property type="entry name" value="zf-RING_2"/>
    <property type="match status" value="1"/>
</dbReference>
<feature type="region of interest" description="Disordered" evidence="1">
    <location>
        <begin position="1"/>
        <end position="34"/>
    </location>
</feature>
<dbReference type="EMBL" id="JAUUTY010000005">
    <property type="protein sequence ID" value="KAK1631182.1"/>
    <property type="molecule type" value="Genomic_DNA"/>
</dbReference>
<gene>
    <name evidence="3" type="ORF">QYE76_005497</name>
</gene>
<dbReference type="InterPro" id="IPR001841">
    <property type="entry name" value="Znf_RING"/>
</dbReference>
<dbReference type="SUPFAM" id="SSF57850">
    <property type="entry name" value="RING/U-box"/>
    <property type="match status" value="1"/>
</dbReference>
<comment type="caution">
    <text evidence="3">The sequence shown here is derived from an EMBL/GenBank/DDBJ whole genome shotgun (WGS) entry which is preliminary data.</text>
</comment>
<feature type="domain" description="RING-type" evidence="2">
    <location>
        <begin position="239"/>
        <end position="283"/>
    </location>
</feature>